<evidence type="ECO:0000256" key="7">
    <source>
        <dbReference type="ARBA" id="ARBA00023136"/>
    </source>
</evidence>
<dbReference type="PANTHER" id="PTHR21137:SF35">
    <property type="entry name" value="ODORANT RECEPTOR 19A-RELATED"/>
    <property type="match status" value="1"/>
</dbReference>
<feature type="transmembrane region" description="Helical" evidence="10">
    <location>
        <begin position="6"/>
        <end position="23"/>
    </location>
</feature>
<keyword evidence="9" id="KW-0807">Transducer</keyword>
<accession>A0A9P0FLU8</accession>
<name>A0A9P0FLU8_BRAAE</name>
<reference evidence="11" key="1">
    <citation type="submission" date="2021-12" db="EMBL/GenBank/DDBJ databases">
        <authorList>
            <person name="King R."/>
        </authorList>
    </citation>
    <scope>NUCLEOTIDE SEQUENCE</scope>
</reference>
<evidence type="ECO:0000313" key="11">
    <source>
        <dbReference type="EMBL" id="CAH0560020.1"/>
    </source>
</evidence>
<evidence type="ECO:0000256" key="6">
    <source>
        <dbReference type="ARBA" id="ARBA00022989"/>
    </source>
</evidence>
<dbReference type="GO" id="GO:0004984">
    <property type="term" value="F:olfactory receptor activity"/>
    <property type="evidence" value="ECO:0007669"/>
    <property type="project" value="InterPro"/>
</dbReference>
<organism evidence="11 12">
    <name type="scientific">Brassicogethes aeneus</name>
    <name type="common">Rape pollen beetle</name>
    <name type="synonym">Meligethes aeneus</name>
    <dbReference type="NCBI Taxonomy" id="1431903"/>
    <lineage>
        <taxon>Eukaryota</taxon>
        <taxon>Metazoa</taxon>
        <taxon>Ecdysozoa</taxon>
        <taxon>Arthropoda</taxon>
        <taxon>Hexapoda</taxon>
        <taxon>Insecta</taxon>
        <taxon>Pterygota</taxon>
        <taxon>Neoptera</taxon>
        <taxon>Endopterygota</taxon>
        <taxon>Coleoptera</taxon>
        <taxon>Polyphaga</taxon>
        <taxon>Cucujiformia</taxon>
        <taxon>Nitidulidae</taxon>
        <taxon>Meligethinae</taxon>
        <taxon>Brassicogethes</taxon>
    </lineage>
</organism>
<proteinExistence type="predicted"/>
<dbReference type="Pfam" id="PF02949">
    <property type="entry name" value="7tm_6"/>
    <property type="match status" value="1"/>
</dbReference>
<dbReference type="PANTHER" id="PTHR21137">
    <property type="entry name" value="ODORANT RECEPTOR"/>
    <property type="match status" value="1"/>
</dbReference>
<evidence type="ECO:0000256" key="5">
    <source>
        <dbReference type="ARBA" id="ARBA00022725"/>
    </source>
</evidence>
<keyword evidence="12" id="KW-1185">Reference proteome</keyword>
<dbReference type="OrthoDB" id="6780364at2759"/>
<feature type="transmembrane region" description="Helical" evidence="10">
    <location>
        <begin position="60"/>
        <end position="80"/>
    </location>
</feature>
<dbReference type="EMBL" id="OV121138">
    <property type="protein sequence ID" value="CAH0560020.1"/>
    <property type="molecule type" value="Genomic_DNA"/>
</dbReference>
<keyword evidence="4 10" id="KW-0812">Transmembrane</keyword>
<keyword evidence="3" id="KW-0716">Sensory transduction</keyword>
<keyword evidence="8" id="KW-0675">Receptor</keyword>
<keyword evidence="5" id="KW-0552">Olfaction</keyword>
<keyword evidence="6 10" id="KW-1133">Transmembrane helix</keyword>
<keyword evidence="7 10" id="KW-0472">Membrane</keyword>
<keyword evidence="2" id="KW-1003">Cell membrane</keyword>
<protein>
    <submittedName>
        <fullName evidence="11">Uncharacterized protein</fullName>
    </submittedName>
</protein>
<feature type="transmembrane region" description="Helical" evidence="10">
    <location>
        <begin position="107"/>
        <end position="134"/>
    </location>
</feature>
<evidence type="ECO:0000256" key="4">
    <source>
        <dbReference type="ARBA" id="ARBA00022692"/>
    </source>
</evidence>
<evidence type="ECO:0000256" key="8">
    <source>
        <dbReference type="ARBA" id="ARBA00023170"/>
    </source>
</evidence>
<evidence type="ECO:0000256" key="9">
    <source>
        <dbReference type="ARBA" id="ARBA00023224"/>
    </source>
</evidence>
<dbReference type="InterPro" id="IPR004117">
    <property type="entry name" value="7tm6_olfct_rcpt"/>
</dbReference>
<comment type="subcellular location">
    <subcellularLocation>
        <location evidence="1">Cell membrane</location>
        <topology evidence="1">Multi-pass membrane protein</topology>
    </subcellularLocation>
</comment>
<dbReference type="AlphaFoldDB" id="A0A9P0FLU8"/>
<dbReference type="GO" id="GO:0005549">
    <property type="term" value="F:odorant binding"/>
    <property type="evidence" value="ECO:0007669"/>
    <property type="project" value="InterPro"/>
</dbReference>
<dbReference type="GO" id="GO:0005886">
    <property type="term" value="C:plasma membrane"/>
    <property type="evidence" value="ECO:0007669"/>
    <property type="project" value="UniProtKB-SubCell"/>
</dbReference>
<evidence type="ECO:0000256" key="1">
    <source>
        <dbReference type="ARBA" id="ARBA00004651"/>
    </source>
</evidence>
<evidence type="ECO:0000313" key="12">
    <source>
        <dbReference type="Proteomes" id="UP001154078"/>
    </source>
</evidence>
<dbReference type="GO" id="GO:0007165">
    <property type="term" value="P:signal transduction"/>
    <property type="evidence" value="ECO:0007669"/>
    <property type="project" value="UniProtKB-KW"/>
</dbReference>
<sequence length="214" mass="24119">MDVGSILSILGVLFFNFSFVAYIKEYAKIIENLSDFKPYGKPGNFDEETKKLNLYSKIHGLYIFVCIVIFAGSSTIKFGWCSTKSSYECGIFIQPYMPFDIDHYPGLMVYLSISKFTFDIIGIFMGYFSSMALVSVGGQRIQEKSVSVSTAVYNTSWYSLDVKIQRMLILVMVRSRKPLNVRAGPFGIMNYPLILGVLKTSYSCLTCLLTTNEA</sequence>
<dbReference type="Proteomes" id="UP001154078">
    <property type="component" value="Chromosome 7"/>
</dbReference>
<evidence type="ECO:0000256" key="2">
    <source>
        <dbReference type="ARBA" id="ARBA00022475"/>
    </source>
</evidence>
<gene>
    <name evidence="11" type="ORF">MELIAE_LOCUS9865</name>
</gene>
<evidence type="ECO:0000256" key="10">
    <source>
        <dbReference type="SAM" id="Phobius"/>
    </source>
</evidence>
<evidence type="ECO:0000256" key="3">
    <source>
        <dbReference type="ARBA" id="ARBA00022606"/>
    </source>
</evidence>